<evidence type="ECO:0000313" key="7">
    <source>
        <dbReference type="EMBL" id="QUH31551.1"/>
    </source>
</evidence>
<keyword evidence="4 6" id="KW-0378">Hydrolase</keyword>
<comment type="catalytic activity">
    <reaction evidence="6">
        <text>dTTP + H2O = dTMP + diphosphate + H(+)</text>
        <dbReference type="Rhea" id="RHEA:28534"/>
        <dbReference type="ChEBI" id="CHEBI:15377"/>
        <dbReference type="ChEBI" id="CHEBI:15378"/>
        <dbReference type="ChEBI" id="CHEBI:33019"/>
        <dbReference type="ChEBI" id="CHEBI:37568"/>
        <dbReference type="ChEBI" id="CHEBI:63528"/>
        <dbReference type="EC" id="3.6.1.9"/>
    </reaction>
</comment>
<dbReference type="Pfam" id="PF02545">
    <property type="entry name" value="Maf"/>
    <property type="match status" value="1"/>
</dbReference>
<dbReference type="HAMAP" id="MF_00528">
    <property type="entry name" value="Maf"/>
    <property type="match status" value="1"/>
</dbReference>
<dbReference type="NCBIfam" id="TIGR00172">
    <property type="entry name" value="maf"/>
    <property type="match status" value="1"/>
</dbReference>
<organism evidence="7 8">
    <name type="scientific">Vallitalea guaymasensis</name>
    <dbReference type="NCBI Taxonomy" id="1185412"/>
    <lineage>
        <taxon>Bacteria</taxon>
        <taxon>Bacillati</taxon>
        <taxon>Bacillota</taxon>
        <taxon>Clostridia</taxon>
        <taxon>Lachnospirales</taxon>
        <taxon>Vallitaleaceae</taxon>
        <taxon>Vallitalea</taxon>
    </lineage>
</organism>
<dbReference type="SUPFAM" id="SSF52972">
    <property type="entry name" value="ITPase-like"/>
    <property type="match status" value="1"/>
</dbReference>
<comment type="function">
    <text evidence="6">Nucleoside triphosphate pyrophosphatase that hydrolyzes dTTP and UTP. May have a dual role in cell division arrest and in preventing the incorporation of modified nucleotides into cellular nucleic acids.</text>
</comment>
<comment type="subcellular location">
    <subcellularLocation>
        <location evidence="2 6">Cytoplasm</location>
    </subcellularLocation>
</comment>
<comment type="cofactor">
    <cofactor evidence="1 6">
        <name>a divalent metal cation</name>
        <dbReference type="ChEBI" id="CHEBI:60240"/>
    </cofactor>
</comment>
<proteinExistence type="inferred from homology"/>
<evidence type="ECO:0000256" key="3">
    <source>
        <dbReference type="ARBA" id="ARBA00022490"/>
    </source>
</evidence>
<comment type="caution">
    <text evidence="6">Lacks conserved residue(s) required for the propagation of feature annotation.</text>
</comment>
<evidence type="ECO:0000256" key="1">
    <source>
        <dbReference type="ARBA" id="ARBA00001968"/>
    </source>
</evidence>
<feature type="active site" description="Proton acceptor" evidence="6">
    <location>
        <position position="70"/>
    </location>
</feature>
<gene>
    <name evidence="7" type="primary">maf</name>
    <name evidence="7" type="ORF">HYG85_22515</name>
</gene>
<dbReference type="KEGG" id="vgu:HYG85_22515"/>
<evidence type="ECO:0000256" key="2">
    <source>
        <dbReference type="ARBA" id="ARBA00004496"/>
    </source>
</evidence>
<keyword evidence="5 6" id="KW-0546">Nucleotide metabolism</keyword>
<dbReference type="AlphaFoldDB" id="A0A8J8MEP7"/>
<dbReference type="PANTHER" id="PTHR43213:SF5">
    <property type="entry name" value="BIFUNCTIONAL DTTP_UTP PYROPHOSPHATASE_METHYLTRANSFERASE PROTEIN-RELATED"/>
    <property type="match status" value="1"/>
</dbReference>
<keyword evidence="3 6" id="KW-0963">Cytoplasm</keyword>
<dbReference type="Proteomes" id="UP000677305">
    <property type="component" value="Chromosome"/>
</dbReference>
<comment type="catalytic activity">
    <reaction evidence="6">
        <text>UTP + H2O = UMP + diphosphate + H(+)</text>
        <dbReference type="Rhea" id="RHEA:29395"/>
        <dbReference type="ChEBI" id="CHEBI:15377"/>
        <dbReference type="ChEBI" id="CHEBI:15378"/>
        <dbReference type="ChEBI" id="CHEBI:33019"/>
        <dbReference type="ChEBI" id="CHEBI:46398"/>
        <dbReference type="ChEBI" id="CHEBI:57865"/>
        <dbReference type="EC" id="3.6.1.9"/>
    </reaction>
</comment>
<dbReference type="EC" id="3.6.1.9" evidence="6"/>
<dbReference type="OrthoDB" id="9807767at2"/>
<dbReference type="Gene3D" id="3.90.950.10">
    <property type="match status" value="1"/>
</dbReference>
<keyword evidence="8" id="KW-1185">Reference proteome</keyword>
<evidence type="ECO:0000256" key="5">
    <source>
        <dbReference type="ARBA" id="ARBA00023080"/>
    </source>
</evidence>
<dbReference type="EMBL" id="CP058561">
    <property type="protein sequence ID" value="QUH31551.1"/>
    <property type="molecule type" value="Genomic_DNA"/>
</dbReference>
<dbReference type="FunFam" id="3.90.950.10:FF:000005">
    <property type="entry name" value="7-methyl-GTP pyrophosphatase"/>
    <property type="match status" value="1"/>
</dbReference>
<dbReference type="GO" id="GO:0047429">
    <property type="term" value="F:nucleoside triphosphate diphosphatase activity"/>
    <property type="evidence" value="ECO:0007669"/>
    <property type="project" value="UniProtKB-EC"/>
</dbReference>
<dbReference type="InterPro" id="IPR029001">
    <property type="entry name" value="ITPase-like_fam"/>
</dbReference>
<dbReference type="PANTHER" id="PTHR43213">
    <property type="entry name" value="BIFUNCTIONAL DTTP/UTP PYROPHOSPHATASE/METHYLTRANSFERASE PROTEIN-RELATED"/>
    <property type="match status" value="1"/>
</dbReference>
<dbReference type="InterPro" id="IPR003697">
    <property type="entry name" value="Maf-like"/>
</dbReference>
<comment type="similarity">
    <text evidence="6">Belongs to the Maf family. YhdE subfamily.</text>
</comment>
<feature type="site" description="Important for substrate specificity" evidence="6">
    <location>
        <position position="71"/>
    </location>
</feature>
<dbReference type="GO" id="GO:0009117">
    <property type="term" value="P:nucleotide metabolic process"/>
    <property type="evidence" value="ECO:0007669"/>
    <property type="project" value="UniProtKB-KW"/>
</dbReference>
<evidence type="ECO:0000256" key="4">
    <source>
        <dbReference type="ARBA" id="ARBA00022801"/>
    </source>
</evidence>
<evidence type="ECO:0000313" key="8">
    <source>
        <dbReference type="Proteomes" id="UP000677305"/>
    </source>
</evidence>
<sequence>MKNIILASKSPRRKELLERLNLDFDIKVSQVDEDSFEQDIPWKFVEKLAYEKANSVSKIADNDSLVIGCDTVVVYEDKILGKPRDTGQAREYLEKLSGKKHLVYSGIAILDKNSDENYISHEVTEVYMKELNEEEITCYISTGEPLDKAGAYGIQGVGSILIEKINGDYYNVMGLPLNKLYKGLSKLGVNYFQIVK</sequence>
<dbReference type="CDD" id="cd00555">
    <property type="entry name" value="Maf"/>
    <property type="match status" value="1"/>
</dbReference>
<dbReference type="PIRSF" id="PIRSF006305">
    <property type="entry name" value="Maf"/>
    <property type="match status" value="1"/>
</dbReference>
<feature type="site" description="Important for substrate specificity" evidence="6">
    <location>
        <position position="155"/>
    </location>
</feature>
<dbReference type="GO" id="GO:0005737">
    <property type="term" value="C:cytoplasm"/>
    <property type="evidence" value="ECO:0007669"/>
    <property type="project" value="UniProtKB-SubCell"/>
</dbReference>
<dbReference type="RefSeq" id="WP_113675097.1">
    <property type="nucleotide sequence ID" value="NZ_CP058561.1"/>
</dbReference>
<feature type="site" description="Important for substrate specificity" evidence="6">
    <location>
        <position position="12"/>
    </location>
</feature>
<name>A0A8J8MEP7_9FIRM</name>
<accession>A0A8J8MEP7</accession>
<protein>
    <recommendedName>
        <fullName evidence="6">dTTP/UTP pyrophosphatase</fullName>
        <shortName evidence="6">dTTPase/UTPase</shortName>
        <ecNumber evidence="6">3.6.1.9</ecNumber>
    </recommendedName>
    <alternativeName>
        <fullName evidence="6">Nucleoside triphosphate pyrophosphatase</fullName>
    </alternativeName>
    <alternativeName>
        <fullName evidence="6">Nucleotide pyrophosphatase</fullName>
        <shortName evidence="6">Nucleotide PPase</shortName>
    </alternativeName>
</protein>
<evidence type="ECO:0000256" key="6">
    <source>
        <dbReference type="HAMAP-Rule" id="MF_00528"/>
    </source>
</evidence>
<reference evidence="7 8" key="1">
    <citation type="submission" date="2020-07" db="EMBL/GenBank/DDBJ databases">
        <title>Vallitalea guaymasensis genome.</title>
        <authorList>
            <person name="Postec A."/>
        </authorList>
    </citation>
    <scope>NUCLEOTIDE SEQUENCE [LARGE SCALE GENOMIC DNA]</scope>
    <source>
        <strain evidence="7 8">Ra1766G1</strain>
    </source>
</reference>